<accession>A0A149PBJ7</accession>
<dbReference type="Gene3D" id="1.10.10.10">
    <property type="entry name" value="Winged helix-like DNA-binding domain superfamily/Winged helix DNA-binding domain"/>
    <property type="match status" value="1"/>
</dbReference>
<keyword evidence="1" id="KW-0805">Transcription regulation</keyword>
<feature type="domain" description="HTH iclR-type" evidence="4">
    <location>
        <begin position="18"/>
        <end position="78"/>
    </location>
</feature>
<feature type="domain" description="IclR-ED" evidence="5">
    <location>
        <begin position="79"/>
        <end position="261"/>
    </location>
</feature>
<dbReference type="Pfam" id="PF09339">
    <property type="entry name" value="HTH_IclR"/>
    <property type="match status" value="1"/>
</dbReference>
<dbReference type="InterPro" id="IPR036388">
    <property type="entry name" value="WH-like_DNA-bd_sf"/>
</dbReference>
<sequence length="261" mass="28420">MAIHADGKESQESEPEYVMGLEKGLSIIEAFGIKKGALTVTQAAEITGHTKGSVRRSLLTLCGLGYAVQDGYSYTLAPRALRLGYAYVVSDPLTKVVQPILEITSERTQESASIAVLDSQDAVFVARSTHRRSLSSGLGVGSRLPAYCSATGRVLLSDRPSAEVRFMLNRMARPALTPHTRTTITSIMREVEFVGKHGYAIIDEELEIGIRSIAVPIRNARGEMVAAMSLSVSTSRMTREDVVEHLLPELEIARRHLAVLL</sequence>
<organism evidence="6 7">
    <name type="scientific">Paraburkholderia monticola</name>
    <dbReference type="NCBI Taxonomy" id="1399968"/>
    <lineage>
        <taxon>Bacteria</taxon>
        <taxon>Pseudomonadati</taxon>
        <taxon>Pseudomonadota</taxon>
        <taxon>Betaproteobacteria</taxon>
        <taxon>Burkholderiales</taxon>
        <taxon>Burkholderiaceae</taxon>
        <taxon>Paraburkholderia</taxon>
    </lineage>
</organism>
<evidence type="ECO:0000259" key="4">
    <source>
        <dbReference type="PROSITE" id="PS51077"/>
    </source>
</evidence>
<dbReference type="SMART" id="SM00346">
    <property type="entry name" value="HTH_ICLR"/>
    <property type="match status" value="1"/>
</dbReference>
<dbReference type="RefSeq" id="WP_062137382.1">
    <property type="nucleotide sequence ID" value="NZ_LRBG01000039.1"/>
</dbReference>
<dbReference type="InterPro" id="IPR029016">
    <property type="entry name" value="GAF-like_dom_sf"/>
</dbReference>
<dbReference type="Pfam" id="PF01614">
    <property type="entry name" value="IclR_C"/>
    <property type="match status" value="1"/>
</dbReference>
<dbReference type="SUPFAM" id="SSF55781">
    <property type="entry name" value="GAF domain-like"/>
    <property type="match status" value="1"/>
</dbReference>
<dbReference type="PANTHER" id="PTHR30136:SF34">
    <property type="entry name" value="TRANSCRIPTIONAL REGULATOR"/>
    <property type="match status" value="1"/>
</dbReference>
<dbReference type="Gene3D" id="3.30.450.40">
    <property type="match status" value="1"/>
</dbReference>
<keyword evidence="3" id="KW-0804">Transcription</keyword>
<dbReference type="GO" id="GO:0003700">
    <property type="term" value="F:DNA-binding transcription factor activity"/>
    <property type="evidence" value="ECO:0007669"/>
    <property type="project" value="TreeGrafter"/>
</dbReference>
<name>A0A149PBJ7_9BURK</name>
<evidence type="ECO:0000259" key="5">
    <source>
        <dbReference type="PROSITE" id="PS51078"/>
    </source>
</evidence>
<dbReference type="GO" id="GO:0045892">
    <property type="term" value="P:negative regulation of DNA-templated transcription"/>
    <property type="evidence" value="ECO:0007669"/>
    <property type="project" value="TreeGrafter"/>
</dbReference>
<dbReference type="InterPro" id="IPR014757">
    <property type="entry name" value="Tscrpt_reg_IclR_C"/>
</dbReference>
<keyword evidence="7" id="KW-1185">Reference proteome</keyword>
<dbReference type="PROSITE" id="PS51078">
    <property type="entry name" value="ICLR_ED"/>
    <property type="match status" value="1"/>
</dbReference>
<comment type="caution">
    <text evidence="6">The sequence shown here is derived from an EMBL/GenBank/DDBJ whole genome shotgun (WGS) entry which is preliminary data.</text>
</comment>
<dbReference type="InterPro" id="IPR036390">
    <property type="entry name" value="WH_DNA-bd_sf"/>
</dbReference>
<gene>
    <name evidence="6" type="ORF">CI15_33180</name>
</gene>
<proteinExistence type="predicted"/>
<evidence type="ECO:0000256" key="3">
    <source>
        <dbReference type="ARBA" id="ARBA00023163"/>
    </source>
</evidence>
<keyword evidence="2" id="KW-0238">DNA-binding</keyword>
<dbReference type="STRING" id="1399968.CI15_33180"/>
<dbReference type="SUPFAM" id="SSF46785">
    <property type="entry name" value="Winged helix' DNA-binding domain"/>
    <property type="match status" value="1"/>
</dbReference>
<evidence type="ECO:0000256" key="2">
    <source>
        <dbReference type="ARBA" id="ARBA00023125"/>
    </source>
</evidence>
<dbReference type="AlphaFoldDB" id="A0A149PBJ7"/>
<dbReference type="GO" id="GO:0003677">
    <property type="term" value="F:DNA binding"/>
    <property type="evidence" value="ECO:0007669"/>
    <property type="project" value="UniProtKB-KW"/>
</dbReference>
<protein>
    <submittedName>
        <fullName evidence="6">IclR family transcriptional regulator</fullName>
    </submittedName>
</protein>
<reference evidence="6 7" key="1">
    <citation type="journal article" date="2015" name="Int. J. Syst. Evol. Microbiol.">
        <title>Burkholderia monticola sp. nov., isolated from mountain soil.</title>
        <authorList>
            <person name="Baek I."/>
            <person name="Seo B."/>
            <person name="Lee I."/>
            <person name="Yi H."/>
            <person name="Chun J."/>
        </authorList>
    </citation>
    <scope>NUCLEOTIDE SEQUENCE [LARGE SCALE GENOMIC DNA]</scope>
    <source>
        <strain evidence="6 7">JC2948</strain>
    </source>
</reference>
<evidence type="ECO:0000256" key="1">
    <source>
        <dbReference type="ARBA" id="ARBA00023015"/>
    </source>
</evidence>
<dbReference type="PROSITE" id="PS51077">
    <property type="entry name" value="HTH_ICLR"/>
    <property type="match status" value="1"/>
</dbReference>
<dbReference type="InterPro" id="IPR050707">
    <property type="entry name" value="HTH_MetabolicPath_Reg"/>
</dbReference>
<dbReference type="PANTHER" id="PTHR30136">
    <property type="entry name" value="HELIX-TURN-HELIX TRANSCRIPTIONAL REGULATOR, ICLR FAMILY"/>
    <property type="match status" value="1"/>
</dbReference>
<evidence type="ECO:0000313" key="7">
    <source>
        <dbReference type="Proteomes" id="UP000075613"/>
    </source>
</evidence>
<dbReference type="Proteomes" id="UP000075613">
    <property type="component" value="Unassembled WGS sequence"/>
</dbReference>
<dbReference type="EMBL" id="LRBG01000039">
    <property type="protein sequence ID" value="KXU82397.1"/>
    <property type="molecule type" value="Genomic_DNA"/>
</dbReference>
<evidence type="ECO:0000313" key="6">
    <source>
        <dbReference type="EMBL" id="KXU82397.1"/>
    </source>
</evidence>
<dbReference type="InterPro" id="IPR005471">
    <property type="entry name" value="Tscrpt_reg_IclR_N"/>
</dbReference>